<evidence type="ECO:0000313" key="16">
    <source>
        <dbReference type="Proteomes" id="UP000051256"/>
    </source>
</evidence>
<dbReference type="Gene3D" id="1.20.58.560">
    <property type="match status" value="1"/>
</dbReference>
<feature type="binding site" evidence="11">
    <location>
        <position position="162"/>
    </location>
    <ligand>
        <name>ATP</name>
        <dbReference type="ChEBI" id="CHEBI:30616"/>
    </ligand>
</feature>
<feature type="binding site" evidence="11">
    <location>
        <position position="116"/>
    </location>
    <ligand>
        <name>ATP</name>
        <dbReference type="ChEBI" id="CHEBI:30616"/>
    </ligand>
</feature>
<sequence length="403" mass="45247">MQLKQLPEEFKQALPILTTITAAGFEAYFVGGSVRDTILNKPIHDVDIASSAYPAEVKNLFKKTVDTGIQHGTVMILDHGHGYEVTTFRTESGYQDYRRPDQVTFVRSLAEDLMRRDFTINALAMNAKGVVTDLFGGLTDLNDHVIKAVGDPAARFHEDALRMMRAVRFSSQLNFQIEAETKQAIASQAELLTKIAMERIHEEFVKLMMGQAASQGVEQLISTKLYQYLPGLNERVSELRPLADQKFELANENQVWSFLAMTLGISASQVSDWLKKWKTANKIVKDVTEMVQLLTVIKSQTVSNWDLYVAGRQNVLDALAVSRWLNMPYRPDLLQHYDQLVITQKKQLTISGKELMQNQIVTAGPVLGQVLSYLEQQVVAGDLANEPDLLVLAAKNYVQEISK</sequence>
<name>A0A0R2D0R2_9LACO</name>
<feature type="domain" description="Poly A polymerase head" evidence="12">
    <location>
        <begin position="27"/>
        <end position="146"/>
    </location>
</feature>
<dbReference type="GO" id="GO:0004810">
    <property type="term" value="F:CCA tRNA nucleotidyltransferase activity"/>
    <property type="evidence" value="ECO:0007669"/>
    <property type="project" value="UniProtKB-UniRule"/>
</dbReference>
<feature type="binding site" evidence="11">
    <location>
        <position position="47"/>
    </location>
    <ligand>
        <name>Mg(2+)</name>
        <dbReference type="ChEBI" id="CHEBI:18420"/>
    </ligand>
</feature>
<comment type="similarity">
    <text evidence="11">Belongs to the tRNA nucleotidyltransferase/poly(A) polymerase family. Bacterial CCA-adding enzyme type 3 subfamily.</text>
</comment>
<evidence type="ECO:0000313" key="15">
    <source>
        <dbReference type="EMBL" id="KRM93814.1"/>
    </source>
</evidence>
<evidence type="ECO:0000256" key="3">
    <source>
        <dbReference type="ARBA" id="ARBA00022694"/>
    </source>
</evidence>
<organism evidence="15 16">
    <name type="scientific">Lentilactobacillus senioris DSM 24302 = JCM 17472</name>
    <dbReference type="NCBI Taxonomy" id="1423802"/>
    <lineage>
        <taxon>Bacteria</taxon>
        <taxon>Bacillati</taxon>
        <taxon>Bacillota</taxon>
        <taxon>Bacilli</taxon>
        <taxon>Lactobacillales</taxon>
        <taxon>Lactobacillaceae</taxon>
        <taxon>Lentilactobacillus</taxon>
    </lineage>
</organism>
<keyword evidence="9 11" id="KW-0460">Magnesium</keyword>
<feature type="binding site" evidence="11">
    <location>
        <position position="35"/>
    </location>
    <ligand>
        <name>ATP</name>
        <dbReference type="ChEBI" id="CHEBI:30616"/>
    </ligand>
</feature>
<feature type="binding site" evidence="11">
    <location>
        <position position="165"/>
    </location>
    <ligand>
        <name>ATP</name>
        <dbReference type="ChEBI" id="CHEBI:30616"/>
    </ligand>
</feature>
<dbReference type="CDD" id="cd05398">
    <property type="entry name" value="NT_ClassII-CCAase"/>
    <property type="match status" value="1"/>
</dbReference>
<comment type="cofactor">
    <cofactor evidence="1 11">
        <name>Mg(2+)</name>
        <dbReference type="ChEBI" id="CHEBI:18420"/>
    </cofactor>
</comment>
<evidence type="ECO:0000256" key="1">
    <source>
        <dbReference type="ARBA" id="ARBA00001946"/>
    </source>
</evidence>
<evidence type="ECO:0000256" key="5">
    <source>
        <dbReference type="ARBA" id="ARBA00022723"/>
    </source>
</evidence>
<reference evidence="15 16" key="1">
    <citation type="journal article" date="2015" name="Genome Announc.">
        <title>Expanding the biotechnology potential of lactobacilli through comparative genomics of 213 strains and associated genera.</title>
        <authorList>
            <person name="Sun Z."/>
            <person name="Harris H.M."/>
            <person name="McCann A."/>
            <person name="Guo C."/>
            <person name="Argimon S."/>
            <person name="Zhang W."/>
            <person name="Yang X."/>
            <person name="Jeffery I.B."/>
            <person name="Cooney J.C."/>
            <person name="Kagawa T.F."/>
            <person name="Liu W."/>
            <person name="Song Y."/>
            <person name="Salvetti E."/>
            <person name="Wrobel A."/>
            <person name="Rasinkangas P."/>
            <person name="Parkhill J."/>
            <person name="Rea M.C."/>
            <person name="O'Sullivan O."/>
            <person name="Ritari J."/>
            <person name="Douillard F.P."/>
            <person name="Paul Ross R."/>
            <person name="Yang R."/>
            <person name="Briner A.E."/>
            <person name="Felis G.E."/>
            <person name="de Vos W.M."/>
            <person name="Barrangou R."/>
            <person name="Klaenhammer T.R."/>
            <person name="Caufield P.W."/>
            <person name="Cui Y."/>
            <person name="Zhang H."/>
            <person name="O'Toole P.W."/>
        </authorList>
    </citation>
    <scope>NUCLEOTIDE SEQUENCE [LARGE SCALE GENOMIC DNA]</scope>
    <source>
        <strain evidence="15 16">DSM 24302</strain>
    </source>
</reference>
<dbReference type="InterPro" id="IPR043519">
    <property type="entry name" value="NT_sf"/>
</dbReference>
<evidence type="ECO:0000256" key="10">
    <source>
        <dbReference type="ARBA" id="ARBA00022884"/>
    </source>
</evidence>
<dbReference type="STRING" id="1423802.FC56_GL000533"/>
<dbReference type="Gene3D" id="3.30.460.10">
    <property type="entry name" value="Beta Polymerase, domain 2"/>
    <property type="match status" value="1"/>
</dbReference>
<dbReference type="GO" id="GO:0160016">
    <property type="term" value="F:CCACCA tRNA nucleotidyltransferase activity"/>
    <property type="evidence" value="ECO:0007669"/>
    <property type="project" value="RHEA"/>
</dbReference>
<evidence type="ECO:0000256" key="9">
    <source>
        <dbReference type="ARBA" id="ARBA00022842"/>
    </source>
</evidence>
<dbReference type="Pfam" id="PF12627">
    <property type="entry name" value="PolyA_pol_RNAbd"/>
    <property type="match status" value="1"/>
</dbReference>
<dbReference type="InterPro" id="IPR032828">
    <property type="entry name" value="PolyA_RNA-bd"/>
</dbReference>
<evidence type="ECO:0000256" key="8">
    <source>
        <dbReference type="ARBA" id="ARBA00022840"/>
    </source>
</evidence>
<dbReference type="GO" id="GO:0042245">
    <property type="term" value="P:RNA repair"/>
    <property type="evidence" value="ECO:0007669"/>
    <property type="project" value="UniProtKB-KW"/>
</dbReference>
<feature type="binding site" evidence="11">
    <location>
        <position position="159"/>
    </location>
    <ligand>
        <name>ATP</name>
        <dbReference type="ChEBI" id="CHEBI:30616"/>
    </ligand>
</feature>
<evidence type="ECO:0000256" key="11">
    <source>
        <dbReference type="HAMAP-Rule" id="MF_01263"/>
    </source>
</evidence>
<evidence type="ECO:0000256" key="7">
    <source>
        <dbReference type="ARBA" id="ARBA00022800"/>
    </source>
</evidence>
<feature type="binding site" evidence="11">
    <location>
        <position position="45"/>
    </location>
    <ligand>
        <name>Mg(2+)</name>
        <dbReference type="ChEBI" id="CHEBI:18420"/>
    </ligand>
</feature>
<dbReference type="EMBL" id="AYZR01000008">
    <property type="protein sequence ID" value="KRM93814.1"/>
    <property type="molecule type" value="Genomic_DNA"/>
</dbReference>
<keyword evidence="4 11" id="KW-0548">Nucleotidyltransferase</keyword>
<keyword evidence="6 11" id="KW-0547">Nucleotide-binding</keyword>
<protein>
    <recommendedName>
        <fullName evidence="11">CCA-adding enzyme</fullName>
        <ecNumber evidence="11">2.7.7.72</ecNumber>
    </recommendedName>
    <alternativeName>
        <fullName evidence="11">CCA tRNA nucleotidyltransferase</fullName>
    </alternativeName>
    <alternativeName>
        <fullName evidence="11">tRNA CCA-pyrophosphorylase</fullName>
    </alternativeName>
    <alternativeName>
        <fullName evidence="11">tRNA adenylyl-/cytidylyl- transferase</fullName>
    </alternativeName>
    <alternativeName>
        <fullName evidence="11">tRNA nucleotidyltransferase</fullName>
    </alternativeName>
    <alternativeName>
        <fullName evidence="11">tRNA-NT</fullName>
    </alternativeName>
</protein>
<gene>
    <name evidence="11" type="primary">cca</name>
    <name evidence="15" type="ORF">FC56_GL000533</name>
</gene>
<feature type="domain" description="tRNA nucleotidyltransferase/poly(A) polymerase RNA and SrmB- binding" evidence="13">
    <location>
        <begin position="174"/>
        <end position="233"/>
    </location>
</feature>
<dbReference type="PANTHER" id="PTHR46173:SF1">
    <property type="entry name" value="CCA TRNA NUCLEOTIDYLTRANSFERASE 1, MITOCHONDRIAL"/>
    <property type="match status" value="1"/>
</dbReference>
<dbReference type="InterPro" id="IPR032810">
    <property type="entry name" value="CCA-adding_enz_C"/>
</dbReference>
<dbReference type="GO" id="GO:0005524">
    <property type="term" value="F:ATP binding"/>
    <property type="evidence" value="ECO:0007669"/>
    <property type="project" value="UniProtKB-UniRule"/>
</dbReference>
<comment type="catalytic activity">
    <reaction evidence="11">
        <text>a tRNA with a 3' CCA end + 2 CTP + ATP = a tRNA with a 3' CCACCA end + 3 diphosphate</text>
        <dbReference type="Rhea" id="RHEA:76235"/>
        <dbReference type="Rhea" id="RHEA-COMP:10468"/>
        <dbReference type="Rhea" id="RHEA-COMP:18655"/>
        <dbReference type="ChEBI" id="CHEBI:30616"/>
        <dbReference type="ChEBI" id="CHEBI:33019"/>
        <dbReference type="ChEBI" id="CHEBI:37563"/>
        <dbReference type="ChEBI" id="CHEBI:83071"/>
        <dbReference type="ChEBI" id="CHEBI:195187"/>
    </reaction>
</comment>
<dbReference type="PANTHER" id="PTHR46173">
    <property type="entry name" value="CCA TRNA NUCLEOTIDYLTRANSFERASE 1, MITOCHONDRIAL"/>
    <property type="match status" value="1"/>
</dbReference>
<dbReference type="Pfam" id="PF01743">
    <property type="entry name" value="PolyA_pol"/>
    <property type="match status" value="1"/>
</dbReference>
<dbReference type="RefSeq" id="WP_056978314.1">
    <property type="nucleotide sequence ID" value="NZ_AYZR01000008.1"/>
</dbReference>
<evidence type="ECO:0000256" key="2">
    <source>
        <dbReference type="ARBA" id="ARBA00022679"/>
    </source>
</evidence>
<dbReference type="EC" id="2.7.7.72" evidence="11"/>
<dbReference type="AlphaFoldDB" id="A0A0R2D0R2"/>
<evidence type="ECO:0000256" key="4">
    <source>
        <dbReference type="ARBA" id="ARBA00022695"/>
    </source>
</evidence>
<keyword evidence="10 11" id="KW-0694">RNA-binding</keyword>
<dbReference type="Gene3D" id="1.10.110.30">
    <property type="match status" value="1"/>
</dbReference>
<feature type="binding site" evidence="11">
    <location>
        <position position="165"/>
    </location>
    <ligand>
        <name>CTP</name>
        <dbReference type="ChEBI" id="CHEBI:37563"/>
    </ligand>
</feature>
<dbReference type="GO" id="GO:0001680">
    <property type="term" value="P:tRNA 3'-terminal CCA addition"/>
    <property type="evidence" value="ECO:0007669"/>
    <property type="project" value="UniProtKB-UniRule"/>
</dbReference>
<dbReference type="SUPFAM" id="SSF81891">
    <property type="entry name" value="Poly A polymerase C-terminal region-like"/>
    <property type="match status" value="1"/>
</dbReference>
<comment type="catalytic activity">
    <reaction evidence="11">
        <text>a tRNA precursor + 2 CTP + ATP = a tRNA with a 3' CCA end + 3 diphosphate</text>
        <dbReference type="Rhea" id="RHEA:14433"/>
        <dbReference type="Rhea" id="RHEA-COMP:10465"/>
        <dbReference type="Rhea" id="RHEA-COMP:10468"/>
        <dbReference type="ChEBI" id="CHEBI:30616"/>
        <dbReference type="ChEBI" id="CHEBI:33019"/>
        <dbReference type="ChEBI" id="CHEBI:37563"/>
        <dbReference type="ChEBI" id="CHEBI:74896"/>
        <dbReference type="ChEBI" id="CHEBI:83071"/>
        <dbReference type="EC" id="2.7.7.72"/>
    </reaction>
</comment>
<comment type="subunit">
    <text evidence="11">Homodimer.</text>
</comment>
<dbReference type="InterPro" id="IPR050264">
    <property type="entry name" value="Bact_CCA-adding_enz_type3_sf"/>
</dbReference>
<dbReference type="HAMAP" id="MF_01263">
    <property type="entry name" value="CCA_bact_type3"/>
    <property type="match status" value="1"/>
</dbReference>
<dbReference type="NCBIfam" id="NF009814">
    <property type="entry name" value="PRK13299.1"/>
    <property type="match status" value="1"/>
</dbReference>
<feature type="binding site" evidence="11">
    <location>
        <position position="168"/>
    </location>
    <ligand>
        <name>ATP</name>
        <dbReference type="ChEBI" id="CHEBI:30616"/>
    </ligand>
</feature>
<dbReference type="GO" id="GO:0000049">
    <property type="term" value="F:tRNA binding"/>
    <property type="evidence" value="ECO:0007669"/>
    <property type="project" value="UniProtKB-UniRule"/>
</dbReference>
<evidence type="ECO:0000259" key="14">
    <source>
        <dbReference type="Pfam" id="PF13735"/>
    </source>
</evidence>
<keyword evidence="16" id="KW-1185">Reference proteome</keyword>
<dbReference type="InterPro" id="IPR002646">
    <property type="entry name" value="PolA_pol_head_dom"/>
</dbReference>
<dbReference type="SUPFAM" id="SSF81301">
    <property type="entry name" value="Nucleotidyltransferase"/>
    <property type="match status" value="1"/>
</dbReference>
<comment type="caution">
    <text evidence="15">The sequence shown here is derived from an EMBL/GenBank/DDBJ whole genome shotgun (WGS) entry which is preliminary data.</text>
</comment>
<dbReference type="GO" id="GO:0000287">
    <property type="term" value="F:magnesium ion binding"/>
    <property type="evidence" value="ECO:0007669"/>
    <property type="project" value="UniProtKB-UniRule"/>
</dbReference>
<dbReference type="Pfam" id="PF13735">
    <property type="entry name" value="tRNA_NucTran2_2"/>
    <property type="match status" value="1"/>
</dbReference>
<keyword evidence="3 11" id="KW-0819">tRNA processing</keyword>
<comment type="miscellaneous">
    <text evidence="11">A single active site specifically recognizes both ATP and CTP and is responsible for their addition.</text>
</comment>
<feature type="binding site" evidence="11">
    <location>
        <position position="116"/>
    </location>
    <ligand>
        <name>CTP</name>
        <dbReference type="ChEBI" id="CHEBI:37563"/>
    </ligand>
</feature>
<dbReference type="PATRIC" id="fig|1423802.4.peg.543"/>
<feature type="binding site" evidence="11">
    <location>
        <position position="162"/>
    </location>
    <ligand>
        <name>CTP</name>
        <dbReference type="ChEBI" id="CHEBI:37563"/>
    </ligand>
</feature>
<feature type="binding site" evidence="11">
    <location>
        <position position="159"/>
    </location>
    <ligand>
        <name>CTP</name>
        <dbReference type="ChEBI" id="CHEBI:37563"/>
    </ligand>
</feature>
<dbReference type="Gene3D" id="1.10.246.80">
    <property type="match status" value="1"/>
</dbReference>
<evidence type="ECO:0000256" key="6">
    <source>
        <dbReference type="ARBA" id="ARBA00022741"/>
    </source>
</evidence>
<keyword evidence="8 11" id="KW-0067">ATP-binding</keyword>
<proteinExistence type="inferred from homology"/>
<feature type="binding site" evidence="11">
    <location>
        <position position="32"/>
    </location>
    <ligand>
        <name>ATP</name>
        <dbReference type="ChEBI" id="CHEBI:30616"/>
    </ligand>
</feature>
<feature type="domain" description="CCA-adding enzyme C-terminal" evidence="14">
    <location>
        <begin position="247"/>
        <end position="391"/>
    </location>
</feature>
<feature type="binding site" evidence="11">
    <location>
        <position position="32"/>
    </location>
    <ligand>
        <name>CTP</name>
        <dbReference type="ChEBI" id="CHEBI:37563"/>
    </ligand>
</feature>
<keyword evidence="7 11" id="KW-0692">RNA repair</keyword>
<feature type="binding site" evidence="11">
    <location>
        <position position="35"/>
    </location>
    <ligand>
        <name>CTP</name>
        <dbReference type="ChEBI" id="CHEBI:37563"/>
    </ligand>
</feature>
<dbReference type="InterPro" id="IPR023068">
    <property type="entry name" value="CCA-adding_enz_firmicutes"/>
</dbReference>
<keyword evidence="5 11" id="KW-0479">Metal-binding</keyword>
<keyword evidence="2 11" id="KW-0808">Transferase</keyword>
<accession>A0A0R2D0R2</accession>
<dbReference type="Proteomes" id="UP000051256">
    <property type="component" value="Unassembled WGS sequence"/>
</dbReference>
<evidence type="ECO:0000259" key="13">
    <source>
        <dbReference type="Pfam" id="PF12627"/>
    </source>
</evidence>
<feature type="binding site" evidence="11">
    <location>
        <position position="168"/>
    </location>
    <ligand>
        <name>CTP</name>
        <dbReference type="ChEBI" id="CHEBI:37563"/>
    </ligand>
</feature>
<evidence type="ECO:0000259" key="12">
    <source>
        <dbReference type="Pfam" id="PF01743"/>
    </source>
</evidence>
<comment type="function">
    <text evidence="11">Catalyzes the addition and repair of the essential 3'-terminal CCA sequence in tRNAs without using a nucleic acid template. Adds these three nucleotides in the order of C, C, and A to the tRNA nucleotide-73, using CTP and ATP as substrates and producing inorganic pyrophosphate. tRNA 3'-terminal CCA addition is required both for tRNA processing and repair. Also involved in tRNA surveillance by mediating tandem CCA addition to generate a CCACCA at the 3' terminus of unstable tRNAs. While stable tRNAs receive only 3'-terminal CCA, unstable tRNAs are marked with CCACCA and rapidly degraded.</text>
</comment>